<feature type="compositionally biased region" description="Polar residues" evidence="1">
    <location>
        <begin position="566"/>
        <end position="576"/>
    </location>
</feature>
<feature type="region of interest" description="Disordered" evidence="1">
    <location>
        <begin position="560"/>
        <end position="583"/>
    </location>
</feature>
<keyword evidence="3" id="KW-1185">Reference proteome</keyword>
<feature type="compositionally biased region" description="Polar residues" evidence="1">
    <location>
        <begin position="698"/>
        <end position="715"/>
    </location>
</feature>
<feature type="region of interest" description="Disordered" evidence="1">
    <location>
        <begin position="242"/>
        <end position="520"/>
    </location>
</feature>
<feature type="region of interest" description="Disordered" evidence="1">
    <location>
        <begin position="183"/>
        <end position="217"/>
    </location>
</feature>
<protein>
    <recommendedName>
        <fullName evidence="4">Cell wall proline rich protein</fullName>
    </recommendedName>
</protein>
<accession>A0A2K1QYW3</accession>
<evidence type="ECO:0008006" key="4">
    <source>
        <dbReference type="Google" id="ProtNLM"/>
    </source>
</evidence>
<proteinExistence type="predicted"/>
<feature type="compositionally biased region" description="Basic and acidic residues" evidence="1">
    <location>
        <begin position="365"/>
        <end position="376"/>
    </location>
</feature>
<name>A0A2K1QYW3_9PEZI</name>
<dbReference type="InParanoid" id="A0A2K1QYW3"/>
<gene>
    <name evidence="2" type="ORF">CAC42_5694</name>
</gene>
<evidence type="ECO:0000256" key="1">
    <source>
        <dbReference type="SAM" id="MobiDB-lite"/>
    </source>
</evidence>
<dbReference type="STRING" id="2082308.A0A2K1QYW3"/>
<dbReference type="EMBL" id="NKHZ01000025">
    <property type="protein sequence ID" value="PNS20244.1"/>
    <property type="molecule type" value="Genomic_DNA"/>
</dbReference>
<dbReference type="Proteomes" id="UP000243797">
    <property type="component" value="Unassembled WGS sequence"/>
</dbReference>
<dbReference type="AlphaFoldDB" id="A0A2K1QYW3"/>
<sequence>MDGPGDNGDQYMAPVDYVPNPSFSFPAQPPQSSSHGPRRTASLHLNPSTPQRFTNLERRSASTLPTFSFNASDTSGRLGDSPERLPALDAPSSVSRGLGHRRGASEFVGGTNKFGTPNFVSTSPVKGTDSTSLQQDAQLLGSPVRKRGHAHRRSAAVSAHDLHSILQPRDANIVTLQTDASSIMTSEPPNFDDAQQVKSDESSLPEQTPQARPRVGFANRIEFIPRPLSTISSEAESIISIPSHQASSTTSPLRPASFSPPNKRKNRSSRSSLAEVESASRSSFEKAPATTDCDDQMSKAEPDRPMTEPSSASSRMTSNFRDFSFPPRRPKAALDRRSSEPSLSLTSLQRPRRSSVSLREPGQGPKEKRSEGDLKPAKVSRKSSANKVKAWASAMMHRKKSVKRSAPPSADAEPTTPTTVDAMTPASEPDLEELFSHDPFSMPDDESNNGASVTQKMDLESFKDFNPNFGPSDDSGPVIDLDAALGPNKTPSRDGRSPGFGARRQLHSSRGNRDFNSPGSMLFHRRAESAPVLTPFDYQKTHPKSPSPMHSPMADVFEEEEYDMTEPSTNESSLPSESADACEHGYPRDDGLGIQDSLSLAPPTPTAASFHSDIPIMEDTIVEETGTIDIVEAHEEPRASTMTKSSDSSETPTILGDPLLSLVPPQAPFMTTPSTYAGSTFSTPEMSRRQESFDGQRLGTSASSATDCRTLSSFASERPDTRPSVDDVPSLTSSRSTMISSNHPSRRDMSEKTSSIRPRQLLADQQSDRRRKRASIQSLTKLMSGPFGESRNKLNMEQGNASSPSLLTDASDTVRKRENRLSKLLFWKNKGSRLSTASGI</sequence>
<feature type="compositionally biased region" description="Basic and acidic residues" evidence="1">
    <location>
        <begin position="296"/>
        <end position="306"/>
    </location>
</feature>
<dbReference type="OrthoDB" id="5406427at2759"/>
<feature type="compositionally biased region" description="Polar residues" evidence="1">
    <location>
        <begin position="793"/>
        <end position="811"/>
    </location>
</feature>
<feature type="compositionally biased region" description="Polar residues" evidence="1">
    <location>
        <begin position="340"/>
        <end position="357"/>
    </location>
</feature>
<feature type="compositionally biased region" description="Polar residues" evidence="1">
    <location>
        <begin position="43"/>
        <end position="54"/>
    </location>
</feature>
<feature type="region of interest" description="Disordered" evidence="1">
    <location>
        <begin position="1"/>
        <end position="110"/>
    </location>
</feature>
<evidence type="ECO:0000313" key="3">
    <source>
        <dbReference type="Proteomes" id="UP000243797"/>
    </source>
</evidence>
<feature type="compositionally biased region" description="Low complexity" evidence="1">
    <location>
        <begin position="730"/>
        <end position="741"/>
    </location>
</feature>
<feature type="compositionally biased region" description="Low complexity" evidence="1">
    <location>
        <begin position="19"/>
        <end position="34"/>
    </location>
</feature>
<feature type="compositionally biased region" description="Polar residues" evidence="1">
    <location>
        <begin position="61"/>
        <end position="75"/>
    </location>
</feature>
<feature type="compositionally biased region" description="Polar residues" evidence="1">
    <location>
        <begin position="308"/>
        <end position="321"/>
    </location>
</feature>
<feature type="compositionally biased region" description="Polar residues" evidence="1">
    <location>
        <begin position="673"/>
        <end position="685"/>
    </location>
</feature>
<evidence type="ECO:0000313" key="2">
    <source>
        <dbReference type="EMBL" id="PNS20244.1"/>
    </source>
</evidence>
<comment type="caution">
    <text evidence="2">The sequence shown here is derived from an EMBL/GenBank/DDBJ whole genome shotgun (WGS) entry which is preliminary data.</text>
</comment>
<organism evidence="2 3">
    <name type="scientific">Sphaceloma murrayae</name>
    <dbReference type="NCBI Taxonomy" id="2082308"/>
    <lineage>
        <taxon>Eukaryota</taxon>
        <taxon>Fungi</taxon>
        <taxon>Dikarya</taxon>
        <taxon>Ascomycota</taxon>
        <taxon>Pezizomycotina</taxon>
        <taxon>Dothideomycetes</taxon>
        <taxon>Dothideomycetidae</taxon>
        <taxon>Myriangiales</taxon>
        <taxon>Elsinoaceae</taxon>
        <taxon>Sphaceloma</taxon>
    </lineage>
</organism>
<feature type="region of interest" description="Disordered" evidence="1">
    <location>
        <begin position="673"/>
        <end position="813"/>
    </location>
</feature>
<reference evidence="2 3" key="1">
    <citation type="submission" date="2017-06" db="EMBL/GenBank/DDBJ databases">
        <title>Draft genome sequence of a variant of Elsinoe murrayae.</title>
        <authorList>
            <person name="Cheng Q."/>
        </authorList>
    </citation>
    <scope>NUCLEOTIDE SEQUENCE [LARGE SCALE GENOMIC DNA]</scope>
    <source>
        <strain evidence="2 3">CQ-2017a</strain>
    </source>
</reference>